<keyword evidence="1" id="KW-0175">Coiled coil</keyword>
<gene>
    <name evidence="3" type="ORF">NIES37_40940</name>
</gene>
<dbReference type="AlphaFoldDB" id="A0A1Z4N340"/>
<evidence type="ECO:0000256" key="1">
    <source>
        <dbReference type="SAM" id="Coils"/>
    </source>
</evidence>
<reference evidence="3 4" key="1">
    <citation type="submission" date="2017-06" db="EMBL/GenBank/DDBJ databases">
        <title>Genome sequencing of cyanobaciteial culture collection at National Institute for Environmental Studies (NIES).</title>
        <authorList>
            <person name="Hirose Y."/>
            <person name="Shimura Y."/>
            <person name="Fujisawa T."/>
            <person name="Nakamura Y."/>
            <person name="Kawachi M."/>
        </authorList>
    </citation>
    <scope>NUCLEOTIDE SEQUENCE [LARGE SCALE GENOMIC DNA]</scope>
    <source>
        <strain evidence="3 4">NIES-37</strain>
    </source>
</reference>
<protein>
    <recommendedName>
        <fullName evidence="5">ATPase involved in DNA repair</fullName>
    </recommendedName>
</protein>
<accession>A0A1Z4N340</accession>
<evidence type="ECO:0008006" key="5">
    <source>
        <dbReference type="Google" id="ProtNLM"/>
    </source>
</evidence>
<feature type="region of interest" description="Disordered" evidence="2">
    <location>
        <begin position="98"/>
        <end position="144"/>
    </location>
</feature>
<feature type="compositionally biased region" description="Polar residues" evidence="2">
    <location>
        <begin position="115"/>
        <end position="125"/>
    </location>
</feature>
<sequence length="144" mass="16116">MARLKRSSKVVDKAVRRISGMRSISETLDFGQGLSLAEYGRRIQTLQMKLSDYNKMLSSLDEAMGEIALLEEDLSNYSEKMLVTVGTRYGKHSFQYMQAGGKPRQTKKRTAANAKPTNTLTNTEISLKVEQTDTNGKSTEKTTK</sequence>
<dbReference type="KEGG" id="ttq:NIES37_40940"/>
<feature type="coiled-coil region" evidence="1">
    <location>
        <begin position="36"/>
        <end position="80"/>
    </location>
</feature>
<dbReference type="EMBL" id="AP018248">
    <property type="protein sequence ID" value="BAZ00111.1"/>
    <property type="molecule type" value="Genomic_DNA"/>
</dbReference>
<dbReference type="RefSeq" id="WP_096578752.1">
    <property type="nucleotide sequence ID" value="NZ_CAWNJS010000001.1"/>
</dbReference>
<name>A0A1Z4N340_9CYAN</name>
<dbReference type="Proteomes" id="UP000218785">
    <property type="component" value="Chromosome"/>
</dbReference>
<evidence type="ECO:0000313" key="4">
    <source>
        <dbReference type="Proteomes" id="UP000218785"/>
    </source>
</evidence>
<keyword evidence="4" id="KW-1185">Reference proteome</keyword>
<organism evidence="3 4">
    <name type="scientific">Tolypothrix tenuis PCC 7101</name>
    <dbReference type="NCBI Taxonomy" id="231146"/>
    <lineage>
        <taxon>Bacteria</taxon>
        <taxon>Bacillati</taxon>
        <taxon>Cyanobacteriota</taxon>
        <taxon>Cyanophyceae</taxon>
        <taxon>Nostocales</taxon>
        <taxon>Tolypothrichaceae</taxon>
        <taxon>Tolypothrix</taxon>
    </lineage>
</organism>
<evidence type="ECO:0000256" key="2">
    <source>
        <dbReference type="SAM" id="MobiDB-lite"/>
    </source>
</evidence>
<proteinExistence type="predicted"/>
<evidence type="ECO:0000313" key="3">
    <source>
        <dbReference type="EMBL" id="BAZ00111.1"/>
    </source>
</evidence>